<evidence type="ECO:0000256" key="6">
    <source>
        <dbReference type="ARBA" id="ARBA00023136"/>
    </source>
</evidence>
<dbReference type="GO" id="GO:0005886">
    <property type="term" value="C:plasma membrane"/>
    <property type="evidence" value="ECO:0007669"/>
    <property type="project" value="UniProtKB-SubCell"/>
</dbReference>
<evidence type="ECO:0000256" key="4">
    <source>
        <dbReference type="ARBA" id="ARBA00022692"/>
    </source>
</evidence>
<evidence type="ECO:0000256" key="1">
    <source>
        <dbReference type="ARBA" id="ARBA00004651"/>
    </source>
</evidence>
<feature type="transmembrane region" description="Helical" evidence="7">
    <location>
        <begin position="219"/>
        <end position="241"/>
    </location>
</feature>
<reference evidence="9" key="1">
    <citation type="submission" date="2009-12" db="EMBL/GenBank/DDBJ databases">
        <title>Complete sequence of Treponema azotonutricium strain ZAS-9.</title>
        <authorList>
            <person name="Tetu S.G."/>
            <person name="Matson E."/>
            <person name="Ren Q."/>
            <person name="Seshadri R."/>
            <person name="Elbourne L."/>
            <person name="Hassan K.A."/>
            <person name="Durkin A."/>
            <person name="Radune D."/>
            <person name="Mohamoud Y."/>
            <person name="Shay R."/>
            <person name="Jin S."/>
            <person name="Zhang X."/>
            <person name="Lucey K."/>
            <person name="Ballor N.R."/>
            <person name="Ottesen E."/>
            <person name="Rosenthal R."/>
            <person name="Allen A."/>
            <person name="Leadbetter J.R."/>
            <person name="Paulsen I.T."/>
        </authorList>
    </citation>
    <scope>NUCLEOTIDE SEQUENCE [LARGE SCALE GENOMIC DNA]</scope>
    <source>
        <strain evidence="9">ATCC BAA-888 / DSM 13862 / ZAS-9</strain>
    </source>
</reference>
<feature type="transmembrane region" description="Helical" evidence="7">
    <location>
        <begin position="98"/>
        <end position="119"/>
    </location>
</feature>
<evidence type="ECO:0000313" key="8">
    <source>
        <dbReference type="EMBL" id="AEF80795.1"/>
    </source>
</evidence>
<feature type="transmembrane region" description="Helical" evidence="7">
    <location>
        <begin position="125"/>
        <end position="147"/>
    </location>
</feature>
<dbReference type="HOGENOM" id="CLU_049002_1_0_12"/>
<dbReference type="STRING" id="545695.TREAZ_2912"/>
<reference evidence="8 9" key="2">
    <citation type="journal article" date="2011" name="ISME J.">
        <title>RNA-seq reveals cooperative metabolic interactions between two termite-gut spirochete species in co-culture.</title>
        <authorList>
            <person name="Rosenthal A.Z."/>
            <person name="Matson E.G."/>
            <person name="Eldar A."/>
            <person name="Leadbetter J.R."/>
        </authorList>
    </citation>
    <scope>NUCLEOTIDE SEQUENCE [LARGE SCALE GENOMIC DNA]</scope>
    <source>
        <strain evidence="9">ATCC BAA-888 / DSM 13862 / ZAS-9</strain>
    </source>
</reference>
<protein>
    <recommendedName>
        <fullName evidence="10">Permease</fullName>
    </recommendedName>
</protein>
<keyword evidence="6 7" id="KW-0472">Membrane</keyword>
<feature type="transmembrane region" description="Helical" evidence="7">
    <location>
        <begin position="182"/>
        <end position="199"/>
    </location>
</feature>
<dbReference type="FunCoup" id="F5YBV3">
    <property type="interactions" value="118"/>
</dbReference>
<comment type="subcellular location">
    <subcellularLocation>
        <location evidence="1">Cell membrane</location>
        <topology evidence="1">Multi-pass membrane protein</topology>
    </subcellularLocation>
</comment>
<keyword evidence="4 7" id="KW-0812">Transmembrane</keyword>
<accession>F5YBV3</accession>
<keyword evidence="9" id="KW-1185">Reference proteome</keyword>
<feature type="transmembrane region" description="Helical" evidence="7">
    <location>
        <begin position="281"/>
        <end position="299"/>
    </location>
</feature>
<dbReference type="PANTHER" id="PTHR34184:SF4">
    <property type="entry name" value="UPF0718 PROTEIN YCGR"/>
    <property type="match status" value="1"/>
</dbReference>
<evidence type="ECO:0008006" key="10">
    <source>
        <dbReference type="Google" id="ProtNLM"/>
    </source>
</evidence>
<proteinExistence type="inferred from homology"/>
<dbReference type="KEGG" id="taz:TREAZ_2912"/>
<evidence type="ECO:0000313" key="9">
    <source>
        <dbReference type="Proteomes" id="UP000009222"/>
    </source>
</evidence>
<dbReference type="Proteomes" id="UP000009222">
    <property type="component" value="Chromosome"/>
</dbReference>
<dbReference type="eggNOG" id="COG0701">
    <property type="taxonomic scope" value="Bacteria"/>
</dbReference>
<gene>
    <name evidence="8" type="ordered locus">TREAZ_2912</name>
</gene>
<dbReference type="EMBL" id="CP001841">
    <property type="protein sequence ID" value="AEF80795.1"/>
    <property type="molecule type" value="Genomic_DNA"/>
</dbReference>
<sequence>MDHILEILHREFIFVMYYFLIQFQQIVGYWILGMILGSLISVFGKDKIHKLFASIQEKKLGVLGVIPASMIGIVSPLCMYGTIPIASSFAEKGMEEDWLAAFMMSSILLNPQLLINSAALGLPAVIVRFVTCFFGGIAAGLCVRFFFPKKNFFTFTKLQAVSDHDTDPNMFMRFLKNMGRNIKATSLYFLFGIFLSALFQRYVPAELMTKLFGGNRAFGLFMAATIGVPLYVCGGGTISLLQTWLRTGMSLGQAASFMITGPATKITNLGALKIVLGIKHFVYYIIFTILYSLLCGLVVERIMGVIG</sequence>
<dbReference type="InterPro" id="IPR052923">
    <property type="entry name" value="UPF0718"/>
</dbReference>
<dbReference type="RefSeq" id="WP_015712631.1">
    <property type="nucleotide sequence ID" value="NC_015577.1"/>
</dbReference>
<feature type="transmembrane region" description="Helical" evidence="7">
    <location>
        <begin position="60"/>
        <end position="86"/>
    </location>
</feature>
<evidence type="ECO:0000256" key="7">
    <source>
        <dbReference type="SAM" id="Phobius"/>
    </source>
</evidence>
<evidence type="ECO:0000256" key="2">
    <source>
        <dbReference type="ARBA" id="ARBA00006386"/>
    </source>
</evidence>
<evidence type="ECO:0000256" key="3">
    <source>
        <dbReference type="ARBA" id="ARBA00022475"/>
    </source>
</evidence>
<keyword evidence="5 7" id="KW-1133">Transmembrane helix</keyword>
<name>F5YBV3_LEAAZ</name>
<dbReference type="PANTHER" id="PTHR34184">
    <property type="entry name" value="UPF0718 PROTEIN YCGR"/>
    <property type="match status" value="1"/>
</dbReference>
<comment type="similarity">
    <text evidence="2">Belongs to the UPF0718 family.</text>
</comment>
<keyword evidence="3" id="KW-1003">Cell membrane</keyword>
<organism evidence="8 9">
    <name type="scientific">Leadbettera azotonutricia (strain ATCC BAA-888 / DSM 13862 / ZAS-9)</name>
    <name type="common">Treponema azotonutricium</name>
    <dbReference type="NCBI Taxonomy" id="545695"/>
    <lineage>
        <taxon>Bacteria</taxon>
        <taxon>Pseudomonadati</taxon>
        <taxon>Spirochaetota</taxon>
        <taxon>Spirochaetia</taxon>
        <taxon>Spirochaetales</taxon>
        <taxon>Breznakiellaceae</taxon>
        <taxon>Leadbettera</taxon>
    </lineage>
</organism>
<dbReference type="InterPro" id="IPR005524">
    <property type="entry name" value="DUF318"/>
</dbReference>
<feature type="transmembrane region" description="Helical" evidence="7">
    <location>
        <begin position="12"/>
        <end position="40"/>
    </location>
</feature>
<dbReference type="Pfam" id="PF03773">
    <property type="entry name" value="ArsP_1"/>
    <property type="match status" value="1"/>
</dbReference>
<dbReference type="InParanoid" id="F5YBV3"/>
<evidence type="ECO:0000256" key="5">
    <source>
        <dbReference type="ARBA" id="ARBA00022989"/>
    </source>
</evidence>
<dbReference type="AlphaFoldDB" id="F5YBV3"/>